<dbReference type="OrthoDB" id="5569911at2759"/>
<feature type="compositionally biased region" description="Polar residues" evidence="2">
    <location>
        <begin position="217"/>
        <end position="236"/>
    </location>
</feature>
<dbReference type="AlphaFoldDB" id="A0A9P6LRG8"/>
<evidence type="ECO:0000259" key="3">
    <source>
        <dbReference type="Pfam" id="PF15456"/>
    </source>
</evidence>
<dbReference type="Proteomes" id="UP000749646">
    <property type="component" value="Unassembled WGS sequence"/>
</dbReference>
<feature type="non-terminal residue" evidence="4">
    <location>
        <position position="1"/>
    </location>
</feature>
<evidence type="ECO:0000313" key="5">
    <source>
        <dbReference type="Proteomes" id="UP000749646"/>
    </source>
</evidence>
<accession>A0A9P6LRG8</accession>
<evidence type="ECO:0000313" key="4">
    <source>
        <dbReference type="EMBL" id="KAF9921089.1"/>
    </source>
</evidence>
<evidence type="ECO:0000256" key="2">
    <source>
        <dbReference type="SAM" id="MobiDB-lite"/>
    </source>
</evidence>
<dbReference type="Pfam" id="PF15456">
    <property type="entry name" value="Uds1"/>
    <property type="match status" value="1"/>
</dbReference>
<protein>
    <recommendedName>
        <fullName evidence="3">Up-regulated during septation protein 1 domain-containing protein</fullName>
    </recommendedName>
</protein>
<gene>
    <name evidence="4" type="ORF">BGZ65_010656</name>
</gene>
<comment type="caution">
    <text evidence="4">The sequence shown here is derived from an EMBL/GenBank/DDBJ whole genome shotgun (WGS) entry which is preliminary data.</text>
</comment>
<sequence length="390" mass="43583">MKKSENLGILPQDVLRTLDSQTIQKIITQAVIASRVYKALTFEEVEGLKKEQEDLQTYVEALNVSLAIETRMRDASHSLIRLHESNTNIEAVKASTGQLHATTRKVDQIVQKTQQAMERMLVIQRLLLQHESAVLNAGMRRLDGVNRELSRTVQELETARDQEKEEKLKWKKEHSQLRIQSMIFPNPPGIEDYPSLMANYVQLYDASGAAETPAGGQKSTVAVQHTPQSGNPTLPTPLQQLEEQHDARLATLEDYMKELNEEISKKDERISELESHLRMIKVWTEEFAGALKSRFGSDGIERSTEQPCEVSSLTSLKLQKQLAQLQVRIEEGFRALEASVHELKAKAEEAEIAKNKALEFAATTLANTTVVTGQLDLAGSSSNSSLGDSE</sequence>
<feature type="coiled-coil region" evidence="1">
    <location>
        <begin position="139"/>
        <end position="180"/>
    </location>
</feature>
<reference evidence="4" key="1">
    <citation type="journal article" date="2020" name="Fungal Divers.">
        <title>Resolving the Mortierellaceae phylogeny through synthesis of multi-gene phylogenetics and phylogenomics.</title>
        <authorList>
            <person name="Vandepol N."/>
            <person name="Liber J."/>
            <person name="Desiro A."/>
            <person name="Na H."/>
            <person name="Kennedy M."/>
            <person name="Barry K."/>
            <person name="Grigoriev I.V."/>
            <person name="Miller A.N."/>
            <person name="O'Donnell K."/>
            <person name="Stajich J.E."/>
            <person name="Bonito G."/>
        </authorList>
    </citation>
    <scope>NUCLEOTIDE SEQUENCE</scope>
    <source>
        <strain evidence="4">MES-2147</strain>
    </source>
</reference>
<keyword evidence="1" id="KW-0175">Coiled coil</keyword>
<proteinExistence type="predicted"/>
<feature type="domain" description="Up-regulated during septation protein 1" evidence="3">
    <location>
        <begin position="24"/>
        <end position="136"/>
    </location>
</feature>
<keyword evidence="5" id="KW-1185">Reference proteome</keyword>
<dbReference type="InterPro" id="IPR029191">
    <property type="entry name" value="Uds1"/>
</dbReference>
<feature type="region of interest" description="Disordered" evidence="2">
    <location>
        <begin position="210"/>
        <end position="236"/>
    </location>
</feature>
<dbReference type="EMBL" id="JAAAHW010011106">
    <property type="protein sequence ID" value="KAF9921089.1"/>
    <property type="molecule type" value="Genomic_DNA"/>
</dbReference>
<name>A0A9P6LRG8_9FUNG</name>
<feature type="coiled-coil region" evidence="1">
    <location>
        <begin position="238"/>
        <end position="276"/>
    </location>
</feature>
<evidence type="ECO:0000256" key="1">
    <source>
        <dbReference type="SAM" id="Coils"/>
    </source>
</evidence>
<organism evidence="4 5">
    <name type="scientific">Modicella reniformis</name>
    <dbReference type="NCBI Taxonomy" id="1440133"/>
    <lineage>
        <taxon>Eukaryota</taxon>
        <taxon>Fungi</taxon>
        <taxon>Fungi incertae sedis</taxon>
        <taxon>Mucoromycota</taxon>
        <taxon>Mortierellomycotina</taxon>
        <taxon>Mortierellomycetes</taxon>
        <taxon>Mortierellales</taxon>
        <taxon>Mortierellaceae</taxon>
        <taxon>Modicella</taxon>
    </lineage>
</organism>